<keyword evidence="10" id="KW-1185">Reference proteome</keyword>
<dbReference type="Gene3D" id="3.50.50.60">
    <property type="entry name" value="FAD/NAD(P)-binding domain"/>
    <property type="match status" value="1"/>
</dbReference>
<dbReference type="Gene3D" id="4.10.450.10">
    <property type="entry name" value="Glucose Oxidase, domain 2"/>
    <property type="match status" value="1"/>
</dbReference>
<dbReference type="Gene3D" id="3.30.560.10">
    <property type="entry name" value="Glucose Oxidase, domain 3"/>
    <property type="match status" value="1"/>
</dbReference>
<comment type="cofactor">
    <cofactor evidence="1 6">
        <name>FAD</name>
        <dbReference type="ChEBI" id="CHEBI:57692"/>
    </cofactor>
</comment>
<evidence type="ECO:0000256" key="2">
    <source>
        <dbReference type="ARBA" id="ARBA00010790"/>
    </source>
</evidence>
<feature type="binding site" evidence="6">
    <location>
        <begin position="50"/>
        <end position="51"/>
    </location>
    <ligand>
        <name>FAD</name>
        <dbReference type="ChEBI" id="CHEBI:57692"/>
    </ligand>
</feature>
<dbReference type="Pfam" id="PF05199">
    <property type="entry name" value="GMC_oxred_C"/>
    <property type="match status" value="1"/>
</dbReference>
<evidence type="ECO:0000313" key="10">
    <source>
        <dbReference type="Proteomes" id="UP001301769"/>
    </source>
</evidence>
<feature type="chain" id="PRO_5042985870" description="Glucose-methanol-choline oxidoreductase N-terminal domain-containing protein" evidence="7">
    <location>
        <begin position="28"/>
        <end position="635"/>
    </location>
</feature>
<dbReference type="GO" id="GO:0044550">
    <property type="term" value="P:secondary metabolite biosynthetic process"/>
    <property type="evidence" value="ECO:0007669"/>
    <property type="project" value="TreeGrafter"/>
</dbReference>
<dbReference type="InterPro" id="IPR027424">
    <property type="entry name" value="Glucose_Oxidase_domain_2"/>
</dbReference>
<keyword evidence="3" id="KW-0285">Flavoprotein</keyword>
<gene>
    <name evidence="9" type="ORF">QBC37DRAFT_386525</name>
</gene>
<dbReference type="InterPro" id="IPR000172">
    <property type="entry name" value="GMC_OxRdtase_N"/>
</dbReference>
<dbReference type="PROSITE" id="PS00624">
    <property type="entry name" value="GMC_OXRED_2"/>
    <property type="match status" value="1"/>
</dbReference>
<dbReference type="Pfam" id="PF00732">
    <property type="entry name" value="GMC_oxred_N"/>
    <property type="match status" value="1"/>
</dbReference>
<evidence type="ECO:0000313" key="9">
    <source>
        <dbReference type="EMBL" id="KAK4215138.1"/>
    </source>
</evidence>
<dbReference type="PIRSF" id="PIRSF000137">
    <property type="entry name" value="Alcohol_oxidase"/>
    <property type="match status" value="1"/>
</dbReference>
<evidence type="ECO:0000256" key="3">
    <source>
        <dbReference type="ARBA" id="ARBA00022630"/>
    </source>
</evidence>
<dbReference type="InterPro" id="IPR007867">
    <property type="entry name" value="GMC_OxRtase_C"/>
</dbReference>
<evidence type="ECO:0000256" key="5">
    <source>
        <dbReference type="ARBA" id="ARBA00023002"/>
    </source>
</evidence>
<accession>A0AAN7B8V4</accession>
<dbReference type="EMBL" id="MU858083">
    <property type="protein sequence ID" value="KAK4215138.1"/>
    <property type="molecule type" value="Genomic_DNA"/>
</dbReference>
<evidence type="ECO:0000259" key="8">
    <source>
        <dbReference type="PROSITE" id="PS00624"/>
    </source>
</evidence>
<feature type="signal peptide" evidence="7">
    <location>
        <begin position="1"/>
        <end position="27"/>
    </location>
</feature>
<name>A0AAN7B8V4_9PEZI</name>
<dbReference type="PANTHER" id="PTHR11552">
    <property type="entry name" value="GLUCOSE-METHANOL-CHOLINE GMC OXIDOREDUCTASE"/>
    <property type="match status" value="1"/>
</dbReference>
<evidence type="ECO:0000256" key="4">
    <source>
        <dbReference type="ARBA" id="ARBA00022827"/>
    </source>
</evidence>
<dbReference type="PANTHER" id="PTHR11552:SF115">
    <property type="entry name" value="DEHYDROGENASE XPTC-RELATED"/>
    <property type="match status" value="1"/>
</dbReference>
<reference evidence="9" key="1">
    <citation type="journal article" date="2023" name="Mol. Phylogenet. Evol.">
        <title>Genome-scale phylogeny and comparative genomics of the fungal order Sordariales.</title>
        <authorList>
            <person name="Hensen N."/>
            <person name="Bonometti L."/>
            <person name="Westerberg I."/>
            <person name="Brannstrom I.O."/>
            <person name="Guillou S."/>
            <person name="Cros-Aarteil S."/>
            <person name="Calhoun S."/>
            <person name="Haridas S."/>
            <person name="Kuo A."/>
            <person name="Mondo S."/>
            <person name="Pangilinan J."/>
            <person name="Riley R."/>
            <person name="LaButti K."/>
            <person name="Andreopoulos B."/>
            <person name="Lipzen A."/>
            <person name="Chen C."/>
            <person name="Yan M."/>
            <person name="Daum C."/>
            <person name="Ng V."/>
            <person name="Clum A."/>
            <person name="Steindorff A."/>
            <person name="Ohm R.A."/>
            <person name="Martin F."/>
            <person name="Silar P."/>
            <person name="Natvig D.O."/>
            <person name="Lalanne C."/>
            <person name="Gautier V."/>
            <person name="Ament-Velasquez S.L."/>
            <person name="Kruys A."/>
            <person name="Hutchinson M.I."/>
            <person name="Powell A.J."/>
            <person name="Barry K."/>
            <person name="Miller A.N."/>
            <person name="Grigoriev I.V."/>
            <person name="Debuchy R."/>
            <person name="Gladieux P."/>
            <person name="Hiltunen Thoren M."/>
            <person name="Johannesson H."/>
        </authorList>
    </citation>
    <scope>NUCLEOTIDE SEQUENCE</scope>
    <source>
        <strain evidence="9">PSN293</strain>
    </source>
</reference>
<dbReference type="GO" id="GO:0016614">
    <property type="term" value="F:oxidoreductase activity, acting on CH-OH group of donors"/>
    <property type="evidence" value="ECO:0007669"/>
    <property type="project" value="InterPro"/>
</dbReference>
<keyword evidence="4 6" id="KW-0274">FAD</keyword>
<comment type="caution">
    <text evidence="9">The sequence shown here is derived from an EMBL/GenBank/DDBJ whole genome shotgun (WGS) entry which is preliminary data.</text>
</comment>
<evidence type="ECO:0000256" key="7">
    <source>
        <dbReference type="SAM" id="SignalP"/>
    </source>
</evidence>
<organism evidence="9 10">
    <name type="scientific">Rhypophila decipiens</name>
    <dbReference type="NCBI Taxonomy" id="261697"/>
    <lineage>
        <taxon>Eukaryota</taxon>
        <taxon>Fungi</taxon>
        <taxon>Dikarya</taxon>
        <taxon>Ascomycota</taxon>
        <taxon>Pezizomycotina</taxon>
        <taxon>Sordariomycetes</taxon>
        <taxon>Sordariomycetidae</taxon>
        <taxon>Sordariales</taxon>
        <taxon>Naviculisporaceae</taxon>
        <taxon>Rhypophila</taxon>
    </lineage>
</organism>
<protein>
    <recommendedName>
        <fullName evidence="8">Glucose-methanol-choline oxidoreductase N-terminal domain-containing protein</fullName>
    </recommendedName>
</protein>
<keyword evidence="5" id="KW-0560">Oxidoreductase</keyword>
<dbReference type="SUPFAM" id="SSF54373">
    <property type="entry name" value="FAD-linked reductases, C-terminal domain"/>
    <property type="match status" value="1"/>
</dbReference>
<dbReference type="InterPro" id="IPR036188">
    <property type="entry name" value="FAD/NAD-bd_sf"/>
</dbReference>
<dbReference type="InterPro" id="IPR012132">
    <property type="entry name" value="GMC_OxRdtase"/>
</dbReference>
<proteinExistence type="inferred from homology"/>
<dbReference type="SUPFAM" id="SSF51905">
    <property type="entry name" value="FAD/NAD(P)-binding domain"/>
    <property type="match status" value="1"/>
</dbReference>
<feature type="domain" description="Glucose-methanol-choline oxidoreductase N-terminal" evidence="8">
    <location>
        <begin position="302"/>
        <end position="316"/>
    </location>
</feature>
<dbReference type="AlphaFoldDB" id="A0AAN7B8V4"/>
<keyword evidence="7" id="KW-0732">Signal</keyword>
<reference evidence="9" key="2">
    <citation type="submission" date="2023-05" db="EMBL/GenBank/DDBJ databases">
        <authorList>
            <consortium name="Lawrence Berkeley National Laboratory"/>
            <person name="Steindorff A."/>
            <person name="Hensen N."/>
            <person name="Bonometti L."/>
            <person name="Westerberg I."/>
            <person name="Brannstrom I.O."/>
            <person name="Guillou S."/>
            <person name="Cros-Aarteil S."/>
            <person name="Calhoun S."/>
            <person name="Haridas S."/>
            <person name="Kuo A."/>
            <person name="Mondo S."/>
            <person name="Pangilinan J."/>
            <person name="Riley R."/>
            <person name="Labutti K."/>
            <person name="Andreopoulos B."/>
            <person name="Lipzen A."/>
            <person name="Chen C."/>
            <person name="Yanf M."/>
            <person name="Daum C."/>
            <person name="Ng V."/>
            <person name="Clum A."/>
            <person name="Ohm R."/>
            <person name="Martin F."/>
            <person name="Silar P."/>
            <person name="Natvig D."/>
            <person name="Lalanne C."/>
            <person name="Gautier V."/>
            <person name="Ament-Velasquez S.L."/>
            <person name="Kruys A."/>
            <person name="Hutchinson M.I."/>
            <person name="Powell A.J."/>
            <person name="Barry K."/>
            <person name="Miller A.N."/>
            <person name="Grigoriev I.V."/>
            <person name="Debuchy R."/>
            <person name="Gladieux P."/>
            <person name="Thoren M.H."/>
            <person name="Johannesson H."/>
        </authorList>
    </citation>
    <scope>NUCLEOTIDE SEQUENCE</scope>
    <source>
        <strain evidence="9">PSN293</strain>
    </source>
</reference>
<evidence type="ECO:0000256" key="1">
    <source>
        <dbReference type="ARBA" id="ARBA00001974"/>
    </source>
</evidence>
<comment type="similarity">
    <text evidence="2">Belongs to the GMC oxidoreductase family.</text>
</comment>
<evidence type="ECO:0000256" key="6">
    <source>
        <dbReference type="PIRSR" id="PIRSR000137-2"/>
    </source>
</evidence>
<feature type="binding site" evidence="6">
    <location>
        <position position="264"/>
    </location>
    <ligand>
        <name>FAD</name>
        <dbReference type="ChEBI" id="CHEBI:57692"/>
    </ligand>
</feature>
<sequence>MPLSRGTGLAWALAGLWITASLPGVLSQTTNSKGGTIKESYDYVIVGGGTSGLTVGDRLSESGKYSVLAIEYGYIEPDGLRLGQNTYNITSAPAAGLNNKTFSVDVGCIVGGSSAVNGRALQRGTKDDYDIWSQLGGSGPDGPWSWKNLLKYFRKGLQLVPPNPDIPADFNFTVDYKYWGQNNGNKSVFAMYGNTIPPNAYPLYQGTKQLPGVNVPEDGGNGELGLLYYMQATDPRTGNRSYARTAHWDGLNRPNYDLLVGTRVNRIVFEGTTAVGVQTTPRGGTGPSLIIKAKKEVILAAGTIHTPQILQLSGVGPANLLKKAGIKVKVDLPGVGANFQDHTFVSDVSFRWGTPPPIPQSLISQTPASNGISRTYLGLSVPLSVVSANYSSIAQTLLSQSSASVLPPDSHPSIVKGYSSQKSLLAKSILSSKDTSLSYLRISLTPLTVLPTDNPNVSPAGLSLLPINIHPFSRGTVYIDAVKTKAALSLAAASEIEPIVDYRALSNPLDISLVISQIRFLRAVFTSPNGPFAAYNATEINPGPQLQTDAELEKWIREKTSPSVYHPVGTCAKMERSLGGVVDESLRVYGTRGLRIIDASIFPLVTGATTSMSVYAVAEKAADLIKADQKGGHGH</sequence>
<dbReference type="GO" id="GO:0050660">
    <property type="term" value="F:flavin adenine dinucleotide binding"/>
    <property type="evidence" value="ECO:0007669"/>
    <property type="project" value="InterPro"/>
</dbReference>
<dbReference type="Proteomes" id="UP001301769">
    <property type="component" value="Unassembled WGS sequence"/>
</dbReference>